<dbReference type="RefSeq" id="WP_169078246.1">
    <property type="nucleotide sequence ID" value="NZ_JAAIIF010000002.1"/>
</dbReference>
<dbReference type="PIRSF" id="PIRSF016487">
    <property type="entry name" value="CYTH_UCP016487"/>
    <property type="match status" value="1"/>
</dbReference>
<gene>
    <name evidence="1" type="ORF">G1C98_0109</name>
</gene>
<protein>
    <submittedName>
        <fullName evidence="1">Adenylate cyclase</fullName>
    </submittedName>
</protein>
<dbReference type="EMBL" id="JAAIIF010000002">
    <property type="protein sequence ID" value="NMM95373.1"/>
    <property type="molecule type" value="Genomic_DNA"/>
</dbReference>
<accession>A0A7Y0HU79</accession>
<evidence type="ECO:0000313" key="1">
    <source>
        <dbReference type="EMBL" id="NMM95373.1"/>
    </source>
</evidence>
<dbReference type="PANTHER" id="PTHR40114:SF1">
    <property type="entry name" value="SLR0698 PROTEIN"/>
    <property type="match status" value="1"/>
</dbReference>
<dbReference type="InterPro" id="IPR033469">
    <property type="entry name" value="CYTH-like_dom_sf"/>
</dbReference>
<sequence>MSEPTNDFQYERRFFCHTLPAEYRRNNPPELIIQSYYVHSGNYALRVRLTSDSINLGMDCDTYPIDVLHEYRDEFSHAYVTVKGPASLGTRYEKEMEIDIHIASELVKRGGDTIIKNRYPVWIAEDGWNVDVFGATNAPLIIAEAARRTPVTNLTIPTFCLTEITDQPRFNNESLAAQPFSRWAGEFEAELSEHGPSFQQMFGTNKRGD</sequence>
<dbReference type="Gene3D" id="2.40.320.10">
    <property type="entry name" value="Hypothetical Protein Pfu-838710-001"/>
    <property type="match status" value="1"/>
</dbReference>
<dbReference type="PANTHER" id="PTHR40114">
    <property type="entry name" value="SLR0698 PROTEIN"/>
    <property type="match status" value="1"/>
</dbReference>
<dbReference type="InterPro" id="IPR012042">
    <property type="entry name" value="NeuTTM/CthTTM-like"/>
</dbReference>
<organism evidence="1 2">
    <name type="scientific">Bifidobacterium erythrocebi</name>
    <dbReference type="NCBI Taxonomy" id="2675325"/>
    <lineage>
        <taxon>Bacteria</taxon>
        <taxon>Bacillati</taxon>
        <taxon>Actinomycetota</taxon>
        <taxon>Actinomycetes</taxon>
        <taxon>Bifidobacteriales</taxon>
        <taxon>Bifidobacteriaceae</taxon>
        <taxon>Bifidobacterium</taxon>
    </lineage>
</organism>
<proteinExistence type="predicted"/>
<reference evidence="1 2" key="1">
    <citation type="submission" date="2020-02" db="EMBL/GenBank/DDBJ databases">
        <title>Characterization of phylogenetic diversity of novel bifidobacterial species isolated in Czech ZOOs.</title>
        <authorList>
            <person name="Lugli G.A."/>
            <person name="Vera N.B."/>
            <person name="Ventura M."/>
        </authorList>
    </citation>
    <scope>NUCLEOTIDE SEQUENCE [LARGE SCALE GENOMIC DNA]</scope>
    <source>
        <strain evidence="1 2">DSM 109960</strain>
    </source>
</reference>
<dbReference type="SUPFAM" id="SSF55154">
    <property type="entry name" value="CYTH-like phosphatases"/>
    <property type="match status" value="1"/>
</dbReference>
<dbReference type="Proteomes" id="UP000529710">
    <property type="component" value="Unassembled WGS sequence"/>
</dbReference>
<evidence type="ECO:0000313" key="2">
    <source>
        <dbReference type="Proteomes" id="UP000529710"/>
    </source>
</evidence>
<comment type="caution">
    <text evidence="1">The sequence shown here is derived from an EMBL/GenBank/DDBJ whole genome shotgun (WGS) entry which is preliminary data.</text>
</comment>
<name>A0A7Y0HU79_9BIFI</name>
<dbReference type="AlphaFoldDB" id="A0A7Y0HU79"/>
<keyword evidence="2" id="KW-1185">Reference proteome</keyword>